<dbReference type="InterPro" id="IPR031975">
    <property type="entry name" value="Pilin_GH"/>
</dbReference>
<sequence length="210" mass="21626">MKAEFQAKFLQNLLKKRQDEGFTLIELLVVIIIIGILSAIALPSFLNQANKARESEAKQYTGSMNRAQQTVFLENTEFTTDFGKLGLGIASNTTNYVYSMGAPLAVTATGTYSLGTAVAGAAVLAANDAANLAKAVLSAGSPKQTDTLRSYLGIVDVATESAGSAGAATTVGVLCQKNTPGAIATGFATFDGTTSKTTPACTTANASPLE</sequence>
<keyword evidence="3 6" id="KW-0812">Transmembrane</keyword>
<comment type="caution">
    <text evidence="7">The sequence shown here is derived from an EMBL/GenBank/DDBJ whole genome shotgun (WGS) entry which is preliminary data.</text>
</comment>
<dbReference type="STRING" id="317619.GCA_000332315_02176"/>
<dbReference type="eggNOG" id="COG2165">
    <property type="taxonomic scope" value="Bacteria"/>
</dbReference>
<feature type="transmembrane region" description="Helical" evidence="6">
    <location>
        <begin position="21"/>
        <end position="46"/>
    </location>
</feature>
<dbReference type="InterPro" id="IPR045584">
    <property type="entry name" value="Pilin-like"/>
</dbReference>
<dbReference type="Pfam" id="PF07963">
    <property type="entry name" value="N_methyl"/>
    <property type="match status" value="1"/>
</dbReference>
<dbReference type="AlphaFoldDB" id="A0A0M2PS43"/>
<dbReference type="EMBL" id="AJTX02000006">
    <property type="protein sequence ID" value="KKI98954.1"/>
    <property type="molecule type" value="Genomic_DNA"/>
</dbReference>
<dbReference type="PANTHER" id="PTHR30093:SF44">
    <property type="entry name" value="TYPE II SECRETION SYSTEM CORE PROTEIN G"/>
    <property type="match status" value="1"/>
</dbReference>
<dbReference type="RefSeq" id="WP_017712595.1">
    <property type="nucleotide sequence ID" value="NZ_KB235937.1"/>
</dbReference>
<evidence type="ECO:0000256" key="6">
    <source>
        <dbReference type="SAM" id="Phobius"/>
    </source>
</evidence>
<evidence type="ECO:0000313" key="7">
    <source>
        <dbReference type="EMBL" id="KKI98954.1"/>
    </source>
</evidence>
<dbReference type="Proteomes" id="UP000034681">
    <property type="component" value="Unassembled WGS sequence"/>
</dbReference>
<keyword evidence="4 6" id="KW-1133">Transmembrane helix</keyword>
<keyword evidence="5 6" id="KW-0472">Membrane</keyword>
<keyword evidence="8" id="KW-1185">Reference proteome</keyword>
<evidence type="ECO:0000256" key="3">
    <source>
        <dbReference type="ARBA" id="ARBA00022692"/>
    </source>
</evidence>
<accession>A0A0M2PS43</accession>
<dbReference type="InterPro" id="IPR012902">
    <property type="entry name" value="N_methyl_site"/>
</dbReference>
<dbReference type="NCBIfam" id="TIGR02532">
    <property type="entry name" value="IV_pilin_GFxxxE"/>
    <property type="match status" value="1"/>
</dbReference>
<dbReference type="SUPFAM" id="SSF54523">
    <property type="entry name" value="Pili subunits"/>
    <property type="match status" value="1"/>
</dbReference>
<evidence type="ECO:0000256" key="1">
    <source>
        <dbReference type="ARBA" id="ARBA00004167"/>
    </source>
</evidence>
<gene>
    <name evidence="7" type="ORF">PROH_14095</name>
</gene>
<evidence type="ECO:0000256" key="2">
    <source>
        <dbReference type="ARBA" id="ARBA00022481"/>
    </source>
</evidence>
<evidence type="ECO:0000313" key="8">
    <source>
        <dbReference type="Proteomes" id="UP000034681"/>
    </source>
</evidence>
<evidence type="ECO:0000256" key="5">
    <source>
        <dbReference type="ARBA" id="ARBA00023136"/>
    </source>
</evidence>
<reference evidence="7" key="1">
    <citation type="submission" date="2012-04" db="EMBL/GenBank/DDBJ databases">
        <authorList>
            <person name="Borisov I.G."/>
            <person name="Ivanikova N.V."/>
            <person name="Pinevich A.V."/>
        </authorList>
    </citation>
    <scope>NUCLEOTIDE SEQUENCE [LARGE SCALE GENOMIC DNA]</scope>
    <source>
        <strain evidence="7">CALU 1027</strain>
    </source>
</reference>
<protein>
    <recommendedName>
        <fullName evidence="9">General secretion pathway protein GspH</fullName>
    </recommendedName>
</protein>
<dbReference type="PANTHER" id="PTHR30093">
    <property type="entry name" value="GENERAL SECRETION PATHWAY PROTEIN G"/>
    <property type="match status" value="1"/>
</dbReference>
<name>A0A0M2PS43_PROHO</name>
<dbReference type="GO" id="GO:0016020">
    <property type="term" value="C:membrane"/>
    <property type="evidence" value="ECO:0007669"/>
    <property type="project" value="UniProtKB-SubCell"/>
</dbReference>
<dbReference type="Pfam" id="PF16734">
    <property type="entry name" value="Pilin_GH"/>
    <property type="match status" value="1"/>
</dbReference>
<organism evidence="7 8">
    <name type="scientific">Prochlorothrix hollandica PCC 9006 = CALU 1027</name>
    <dbReference type="NCBI Taxonomy" id="317619"/>
    <lineage>
        <taxon>Bacteria</taxon>
        <taxon>Bacillati</taxon>
        <taxon>Cyanobacteriota</taxon>
        <taxon>Cyanophyceae</taxon>
        <taxon>Prochlorotrichales</taxon>
        <taxon>Prochlorotrichaceae</taxon>
        <taxon>Prochlorothrix</taxon>
    </lineage>
</organism>
<comment type="subcellular location">
    <subcellularLocation>
        <location evidence="1">Membrane</location>
        <topology evidence="1">Single-pass membrane protein</topology>
    </subcellularLocation>
</comment>
<proteinExistence type="predicted"/>
<dbReference type="OrthoDB" id="467711at2"/>
<evidence type="ECO:0000256" key="4">
    <source>
        <dbReference type="ARBA" id="ARBA00022989"/>
    </source>
</evidence>
<dbReference type="PROSITE" id="PS00409">
    <property type="entry name" value="PROKAR_NTER_METHYL"/>
    <property type="match status" value="1"/>
</dbReference>
<evidence type="ECO:0008006" key="9">
    <source>
        <dbReference type="Google" id="ProtNLM"/>
    </source>
</evidence>
<dbReference type="Gene3D" id="3.30.700.10">
    <property type="entry name" value="Glycoprotein, Type 4 Pilin"/>
    <property type="match status" value="1"/>
</dbReference>
<keyword evidence="2" id="KW-0488">Methylation</keyword>